<name>A0A5C6FN23_9PLAN</name>
<comment type="caution">
    <text evidence="2">The sequence shown here is derived from an EMBL/GenBank/DDBJ whole genome shotgun (WGS) entry which is preliminary data.</text>
</comment>
<evidence type="ECO:0000256" key="1">
    <source>
        <dbReference type="SAM" id="MobiDB-lite"/>
    </source>
</evidence>
<sequence>MSSHYLTEDLSAGELSAEQREQRVVEILAIGLMRLNRRAGLSKATERDGSTSLPNSGDSAASRLESLSDSGLTVPNR</sequence>
<reference evidence="2 3" key="1">
    <citation type="submission" date="2019-02" db="EMBL/GenBank/DDBJ databases">
        <title>Deep-cultivation of Planctomycetes and their phenomic and genomic characterization uncovers novel biology.</title>
        <authorList>
            <person name="Wiegand S."/>
            <person name="Jogler M."/>
            <person name="Boedeker C."/>
            <person name="Pinto D."/>
            <person name="Vollmers J."/>
            <person name="Rivas-Marin E."/>
            <person name="Kohn T."/>
            <person name="Peeters S.H."/>
            <person name="Heuer A."/>
            <person name="Rast P."/>
            <person name="Oberbeckmann S."/>
            <person name="Bunk B."/>
            <person name="Jeske O."/>
            <person name="Meyerdierks A."/>
            <person name="Storesund J.E."/>
            <person name="Kallscheuer N."/>
            <person name="Luecker S."/>
            <person name="Lage O.M."/>
            <person name="Pohl T."/>
            <person name="Merkel B.J."/>
            <person name="Hornburger P."/>
            <person name="Mueller R.-W."/>
            <person name="Bruemmer F."/>
            <person name="Labrenz M."/>
            <person name="Spormann A.M."/>
            <person name="Op Den Camp H."/>
            <person name="Overmann J."/>
            <person name="Amann R."/>
            <person name="Jetten M.S.M."/>
            <person name="Mascher T."/>
            <person name="Medema M.H."/>
            <person name="Devos D.P."/>
            <person name="Kaster A.-K."/>
            <person name="Ovreas L."/>
            <person name="Rohde M."/>
            <person name="Galperin M.Y."/>
            <person name="Jogler C."/>
        </authorList>
    </citation>
    <scope>NUCLEOTIDE SEQUENCE [LARGE SCALE GENOMIC DNA]</scope>
    <source>
        <strain evidence="2 3">V7</strain>
    </source>
</reference>
<evidence type="ECO:0000313" key="3">
    <source>
        <dbReference type="Proteomes" id="UP000316476"/>
    </source>
</evidence>
<evidence type="ECO:0000313" key="2">
    <source>
        <dbReference type="EMBL" id="TWU61936.1"/>
    </source>
</evidence>
<proteinExistence type="predicted"/>
<dbReference type="RefSeq" id="WP_197137830.1">
    <property type="nucleotide sequence ID" value="NZ_SJPZ01000002.1"/>
</dbReference>
<dbReference type="Proteomes" id="UP000316476">
    <property type="component" value="Unassembled WGS sequence"/>
</dbReference>
<dbReference type="EMBL" id="SJPZ01000002">
    <property type="protein sequence ID" value="TWU61936.1"/>
    <property type="molecule type" value="Genomic_DNA"/>
</dbReference>
<accession>A0A5C6FN23</accession>
<feature type="compositionally biased region" description="Polar residues" evidence="1">
    <location>
        <begin position="50"/>
        <end position="77"/>
    </location>
</feature>
<protein>
    <submittedName>
        <fullName evidence="2">Uncharacterized protein</fullName>
    </submittedName>
</protein>
<dbReference type="AlphaFoldDB" id="A0A5C6FN23"/>
<gene>
    <name evidence="2" type="ORF">V7x_36270</name>
</gene>
<feature type="region of interest" description="Disordered" evidence="1">
    <location>
        <begin position="41"/>
        <end position="77"/>
    </location>
</feature>
<organism evidence="2 3">
    <name type="scientific">Crateriforma conspicua</name>
    <dbReference type="NCBI Taxonomy" id="2527996"/>
    <lineage>
        <taxon>Bacteria</taxon>
        <taxon>Pseudomonadati</taxon>
        <taxon>Planctomycetota</taxon>
        <taxon>Planctomycetia</taxon>
        <taxon>Planctomycetales</taxon>
        <taxon>Planctomycetaceae</taxon>
        <taxon>Crateriforma</taxon>
    </lineage>
</organism>